<dbReference type="Pfam" id="PF26056">
    <property type="entry name" value="DUF8017"/>
    <property type="match status" value="1"/>
</dbReference>
<feature type="region of interest" description="Disordered" evidence="1">
    <location>
        <begin position="1"/>
        <end position="108"/>
    </location>
</feature>
<dbReference type="Proteomes" id="UP000267164">
    <property type="component" value="Chromosome"/>
</dbReference>
<keyword evidence="2" id="KW-0472">Membrane</keyword>
<feature type="compositionally biased region" description="Low complexity" evidence="1">
    <location>
        <begin position="146"/>
        <end position="178"/>
    </location>
</feature>
<keyword evidence="2" id="KW-1133">Transmembrane helix</keyword>
<organism evidence="4 5">
    <name type="scientific">Nocardia yunnanensis</name>
    <dbReference type="NCBI Taxonomy" id="2382165"/>
    <lineage>
        <taxon>Bacteria</taxon>
        <taxon>Bacillati</taxon>
        <taxon>Actinomycetota</taxon>
        <taxon>Actinomycetes</taxon>
        <taxon>Mycobacteriales</taxon>
        <taxon>Nocardiaceae</taxon>
        <taxon>Nocardia</taxon>
    </lineage>
</organism>
<accession>A0A386ZI28</accession>
<dbReference type="KEGG" id="nyu:D7D52_22955"/>
<dbReference type="AlphaFoldDB" id="A0A386ZI28"/>
<feature type="transmembrane region" description="Helical" evidence="2">
    <location>
        <begin position="116"/>
        <end position="139"/>
    </location>
</feature>
<dbReference type="RefSeq" id="WP_120739517.1">
    <property type="nucleotide sequence ID" value="NZ_CP032568.1"/>
</dbReference>
<evidence type="ECO:0000256" key="2">
    <source>
        <dbReference type="SAM" id="Phobius"/>
    </source>
</evidence>
<evidence type="ECO:0000313" key="4">
    <source>
        <dbReference type="EMBL" id="AYF76219.1"/>
    </source>
</evidence>
<evidence type="ECO:0000259" key="3">
    <source>
        <dbReference type="Pfam" id="PF26056"/>
    </source>
</evidence>
<feature type="region of interest" description="Disordered" evidence="1">
    <location>
        <begin position="142"/>
        <end position="178"/>
    </location>
</feature>
<gene>
    <name evidence="4" type="ORF">D7D52_22955</name>
</gene>
<feature type="compositionally biased region" description="Low complexity" evidence="1">
    <location>
        <begin position="64"/>
        <end position="102"/>
    </location>
</feature>
<feature type="compositionally biased region" description="Low complexity" evidence="1">
    <location>
        <begin position="25"/>
        <end position="37"/>
    </location>
</feature>
<dbReference type="OrthoDB" id="4560740at2"/>
<sequence>MTDNHDHWSNPHGAQQPGGYPPQAPYQQPQPDGPAQGWGYPVAGQQGWAPQDGGQPVEYPPYQPQYQQPGYQDPGQPQYQPTQQYFTPQPGPEFPGQQQFPGYPQPVPPSRGPNRIWLLVGAIVLVLVLVGGGLAAYVMTRDGSDSSTTALPLTSASTAPTGKKSSPSATPSTAPKSGARTVVAPALGISYDVPSGWTIAAPTETTVQTGTDGTLFGYAKSSEGQDYCPGSAFRSLVSVAQVDGVTDLGLAATKAAKISIESGYDDPTGGKPGAPTAVTTTAGITGQQVEASGPWKPTLSGCTTNAYSVYTFAFTGPRNATLVLSVLADRGTTGELPADQAKALIASVRTS</sequence>
<evidence type="ECO:0000313" key="5">
    <source>
        <dbReference type="Proteomes" id="UP000267164"/>
    </source>
</evidence>
<name>A0A386ZI28_9NOCA</name>
<protein>
    <recommendedName>
        <fullName evidence="3">DUF8017 domain-containing protein</fullName>
    </recommendedName>
</protein>
<dbReference type="EMBL" id="CP032568">
    <property type="protein sequence ID" value="AYF76219.1"/>
    <property type="molecule type" value="Genomic_DNA"/>
</dbReference>
<proteinExistence type="predicted"/>
<feature type="domain" description="DUF8017" evidence="3">
    <location>
        <begin position="174"/>
        <end position="350"/>
    </location>
</feature>
<keyword evidence="5" id="KW-1185">Reference proteome</keyword>
<keyword evidence="2" id="KW-0812">Transmembrane</keyword>
<dbReference type="InterPro" id="IPR058330">
    <property type="entry name" value="DUF8017"/>
</dbReference>
<evidence type="ECO:0000256" key="1">
    <source>
        <dbReference type="SAM" id="MobiDB-lite"/>
    </source>
</evidence>
<reference evidence="4 5" key="1">
    <citation type="submission" date="2018-09" db="EMBL/GenBank/DDBJ databases">
        <title>Nocardia yunnanensis sp. nov., an actinomycete isolated from a soil sample.</title>
        <authorList>
            <person name="Zhang J."/>
        </authorList>
    </citation>
    <scope>NUCLEOTIDE SEQUENCE [LARGE SCALE GENOMIC DNA]</scope>
    <source>
        <strain evidence="4 5">CFHS0054</strain>
    </source>
</reference>